<dbReference type="Gene3D" id="3.40.50.300">
    <property type="entry name" value="P-loop containing nucleotide triphosphate hydrolases"/>
    <property type="match status" value="1"/>
</dbReference>
<reference evidence="3 4" key="1">
    <citation type="submission" date="2024-02" db="EMBL/GenBank/DDBJ databases">
        <authorList>
            <person name="Nijsse B."/>
            <person name="Sprong H."/>
        </authorList>
    </citation>
    <scope>NUCLEOTIDE SEQUENCE [LARGE SCALE GENOMIC DNA]</scope>
    <source>
        <strain evidence="3">OB144</strain>
    </source>
</reference>
<feature type="compositionally biased region" description="Basic and acidic residues" evidence="2">
    <location>
        <begin position="828"/>
        <end position="842"/>
    </location>
</feature>
<dbReference type="SUPFAM" id="SSF52540">
    <property type="entry name" value="P-loop containing nucleoside triphosphate hydrolases"/>
    <property type="match status" value="1"/>
</dbReference>
<evidence type="ECO:0000313" key="4">
    <source>
        <dbReference type="Proteomes" id="UP001642485"/>
    </source>
</evidence>
<sequence>MNNTELTNNQQSANNTGNTQIKSQIRFTFDLLKRGESEIQLNDKYKDIVLILGNTGAGKTTFTQWIAGDNDKLIAKEVAAGTGEFLIEDNNRIGNSTITSKTIFPELVVGTKTNTTYYDCPGFSDTRSTSNDIATTYFIKKVIDHAESVKMIFIINHSSVQKGLDRQDFMKLIRHAIDLVKDIDKFQCSIAIVATKVNNQYIKQGKSFTLVEDSKVIGAIADFLQEVKQDLGERVKLPDIFIEEQKFYNNSIKFIDVLLAKEDDYYTKIGIFRRPDEPGPLSNITLLQEGKEHIERILYEKLNFTAKLDEDFGYTISDTSKNSIHDLVDEINQNIWSNVHNIAEKVKRYYHDLVEQMDDKMKSFVTSSSAIVDVDPSEAQTFSSKFNEGYNITSNLVVELTNLTNPEELAGKINTSISNLDINLFKDEILDVLNQGKYFNFLQIVSDKTFSTRPWAELFKNILPYFSELRDNIEKNVSDTAEKLNQQLNGTVKAIHGHYDNKMKLLEIQELPAELRKEHDVILKIEKEIEGSVTRNELLKTMQTIYDRTNSLGISIAKNNIPTIINQEKYFNFLQTISNKELINGTLTWISPFKDAVNYLNQSEQWYIFLNSLYSKFSEYEIQKDRGKYNVVNLEDWGRQKKPQGIEINKNNFEVFLNKTAEYKIAEYDNIKNITVTGLRLKELNHVLDLTLKHKINVSCIEPYLFIKGNYIVASEVLMEVGLKFLHQHWGGILPHDMTINMDNSCNLTMTQLAKKLKFLNVFALNTLFIDEDVSLGNNTLTVIAPKWHIIGTKTISLDGVEGESHYNETIQKNKHFTLHILHGRSKAEGGTERHINGKDGKPGGAGGPGGSFFGIGDQFINGRNLTITANGGIGGAGQDGGDGFKGRDGSSPIVKSASDLSPCYKDLCDGGKQINGFNCKKIDYSYHDSDGKSGLYFRPVCKYKLFGTPGTKGGDGGNGGRGGIGGLPGSIALFELSNDSRISKYNDVGKDGKNGTGGIGGDSGNDIDYIVAYIANAYSAEGWRLEEKIYSKKSPSGRNGTDGGNSKDIKNPKSTDIILEPAKIINQYKSYLRENLNDRFTKSFLTKFSNSLDSNQNVKDVYNTLGLVDELQGLEEQFYKLNKDIDLLPFYQSLLERISEYAKHPKDVGDSNEYKKVLSYLYTATLSKIYSLQDNSESNLIINITSYLNLVKENISELKDLQHAQNKKNIINKYKQDYKEAIDKKIAEARELISKDIRPEIENISTEIDTQIKSLIDDVTTLQNQNKKETKEFIEHRNKLENALVLQSLLAPIKIIGQMISFVPGGAVVGTAIGVGSKIAESFVLDNQNSQYNTSKLPQGISNIESLIGQMKTIRDQKVIRLKKTLEDISQGINEHSEKLGNISVKVAEIKDRLNKIDEKRFNFKEIRVLENELTATLQTQEGELQKSQVVSIADQNTVKALSVLQNFKKAMQFSEVLLDTYSKYKTGQTQLDVINEAINRKYKELQRLKQYEDTIYDVITPTLQNMQDDLSEVANKLGNKSSVALDVTKWQVQSTIRDMQLQMQQMTQGLKTQANLVRCIEKLEDAMTILINVYDHIQNYQKEQNLTNYIANISSAGSSNIDITDENLKDAVASLEILIRSNLVLKQYQTAINGFKQFVFPFAHIYLKELVLPSHLELGGANKNTTTLENLVYSAIEQIKTIRSELIKDKTISPKHYEFTATGEFKSGYISNKPFFVWKNEQHKNMFSKLLSGQEVVVRADIMDSSSDKDAIKFNNIALYFKATNQTVQSEIDNVLKGFQISATHLGNSYYRYNDTIYLITTTSQKVSYYFEKKHNKEEPVVIGDTYGEIKNGNFMLSPYALWKISLYNLQNKYNLTFNNLEIYKDKIDLELIGNGRFINKINTKGLDLKLNVERYYKAIDTYYHLDLHANNEDIALLKDSTFTRNKLEANQELEDKNLQTIVDQKQVTQNSQAKTEHENNNTEYSGWFSWIRLPSFNILPGAEATVVGNENSVHQQEYGNSNNMTMSFINGIKLLQELVLSMAPKLTNSTANNTTNLTETISNNYTDYIIRENASNSSNNLAINFDDSKNSITTNTVDINGNLLLGQLLIYQLFGMNQSLSNIHYVSLEQEQVIRINKLASEILPMMDNNPFASYTIDNFITNYNSEPQWYKDVMKDRYEEIVSKRHQRSEKTSIYANYSSEEILADSVEMFGEAMNYRQNDLNELQ</sequence>
<gene>
    <name evidence="3" type="ORF">OB144RH_07145</name>
</gene>
<dbReference type="Proteomes" id="UP001642485">
    <property type="component" value="Chromosome"/>
</dbReference>
<name>A0ABM9NDA6_RICHE</name>
<proteinExistence type="predicted"/>
<dbReference type="RefSeq" id="WP_010422334.1">
    <property type="nucleotide sequence ID" value="NZ_OY974080.1"/>
</dbReference>
<accession>A0ABM9NDA6</accession>
<evidence type="ECO:0000256" key="1">
    <source>
        <dbReference type="SAM" id="Coils"/>
    </source>
</evidence>
<keyword evidence="4" id="KW-1185">Reference proteome</keyword>
<keyword evidence="1" id="KW-0175">Coiled coil</keyword>
<evidence type="ECO:0008006" key="5">
    <source>
        <dbReference type="Google" id="ProtNLM"/>
    </source>
</evidence>
<protein>
    <recommendedName>
        <fullName evidence="5">G domain-containing protein</fullName>
    </recommendedName>
</protein>
<evidence type="ECO:0000313" key="3">
    <source>
        <dbReference type="EMBL" id="CAK9121545.1"/>
    </source>
</evidence>
<feature type="coiled-coil region" evidence="1">
    <location>
        <begin position="1205"/>
        <end position="1273"/>
    </location>
</feature>
<feature type="region of interest" description="Disordered" evidence="2">
    <location>
        <begin position="828"/>
        <end position="848"/>
    </location>
</feature>
<dbReference type="EMBL" id="OZ018776">
    <property type="protein sequence ID" value="CAK9121545.1"/>
    <property type="molecule type" value="Genomic_DNA"/>
</dbReference>
<organism evidence="3 4">
    <name type="scientific">Rickettsia helvetica</name>
    <dbReference type="NCBI Taxonomy" id="35789"/>
    <lineage>
        <taxon>Bacteria</taxon>
        <taxon>Pseudomonadati</taxon>
        <taxon>Pseudomonadota</taxon>
        <taxon>Alphaproteobacteria</taxon>
        <taxon>Rickettsiales</taxon>
        <taxon>Rickettsiaceae</taxon>
        <taxon>Rickettsieae</taxon>
        <taxon>Rickettsia</taxon>
        <taxon>spotted fever group</taxon>
    </lineage>
</organism>
<feature type="region of interest" description="Disordered" evidence="2">
    <location>
        <begin position="1033"/>
        <end position="1053"/>
    </location>
</feature>
<evidence type="ECO:0000256" key="2">
    <source>
        <dbReference type="SAM" id="MobiDB-lite"/>
    </source>
</evidence>
<dbReference type="InterPro" id="IPR027417">
    <property type="entry name" value="P-loop_NTPase"/>
</dbReference>